<protein>
    <submittedName>
        <fullName evidence="2">Uncharacterized protein</fullName>
    </submittedName>
</protein>
<accession>A0A846X6L5</accession>
<dbReference type="RefSeq" id="WP_084470552.1">
    <property type="nucleotide sequence ID" value="NZ_JAAXOO010000001.1"/>
</dbReference>
<dbReference type="EMBL" id="JAAXOO010000001">
    <property type="protein sequence ID" value="NKY31771.1"/>
    <property type="molecule type" value="Genomic_DNA"/>
</dbReference>
<sequence>MAGQGENEADDAPDVAFTLDLGADSAIGDHIAPPDPPEAPSGPVSATEPDEGVRDGGSEADPGPGGGSVVGDDATADSVPPESRVTTGADPIERIIDAILPVAPERWDRLYAEFALTVSTDFAQAIFSTDAAESVAEIPAPVIDLVREYRATAHEPERGPWWRLMIHVTADRVIEVDYDYGNDPFPEGQLFAPEAYRADVEAYPRERLPVWLAAYIGHAGRQSRSPQRAAAAARTDRAAAVWSELAENEFPAFPVMWARWTTLAAAFAVSGSEWGPRILPGQGWFESARRSGATLCTLPNDRAVLSGGVWNAPTLDRSYNGGGPMPKFYTGAPEWVADPVLNPRAASGLLSFCYWWEGGRWYRGESPDAEDCAPAVPGVWTGETVVDIVTRVVSRTGQPEARPAIATLVAAAESGAVTEDVVTDAFGGGAVDMDGALFQFRLAGLMSEVPTAMPEQLALTRIRQYVSGRGLDTTGYPLDELVADRLDCGWMVYVPVPRGELAIGRAIFYIADDGVLEPSSSSVPPARFIAEFAKRFELRSTRGGGKNDSPQPVRSS</sequence>
<feature type="region of interest" description="Disordered" evidence="1">
    <location>
        <begin position="1"/>
        <end position="88"/>
    </location>
</feature>
<dbReference type="Proteomes" id="UP000565715">
    <property type="component" value="Unassembled WGS sequence"/>
</dbReference>
<gene>
    <name evidence="2" type="ORF">HGA13_01595</name>
</gene>
<evidence type="ECO:0000256" key="1">
    <source>
        <dbReference type="SAM" id="MobiDB-lite"/>
    </source>
</evidence>
<proteinExistence type="predicted"/>
<dbReference type="AlphaFoldDB" id="A0A846X6L5"/>
<organism evidence="2 3">
    <name type="scientific">Nocardia speluncae</name>
    <dbReference type="NCBI Taxonomy" id="419477"/>
    <lineage>
        <taxon>Bacteria</taxon>
        <taxon>Bacillati</taxon>
        <taxon>Actinomycetota</taxon>
        <taxon>Actinomycetes</taxon>
        <taxon>Mycobacteriales</taxon>
        <taxon>Nocardiaceae</taxon>
        <taxon>Nocardia</taxon>
    </lineage>
</organism>
<comment type="caution">
    <text evidence="2">The sequence shown here is derived from an EMBL/GenBank/DDBJ whole genome shotgun (WGS) entry which is preliminary data.</text>
</comment>
<dbReference type="InterPro" id="IPR036170">
    <property type="entry name" value="YezG-like_sf"/>
</dbReference>
<name>A0A846X6L5_9NOCA</name>
<evidence type="ECO:0000313" key="3">
    <source>
        <dbReference type="Proteomes" id="UP000565715"/>
    </source>
</evidence>
<reference evidence="2 3" key="1">
    <citation type="submission" date="2020-04" db="EMBL/GenBank/DDBJ databases">
        <title>MicrobeNet Type strains.</title>
        <authorList>
            <person name="Nicholson A.C."/>
        </authorList>
    </citation>
    <scope>NUCLEOTIDE SEQUENCE [LARGE SCALE GENOMIC DNA]</scope>
    <source>
        <strain evidence="2 3">DSM 45078</strain>
    </source>
</reference>
<dbReference type="SUPFAM" id="SSF160424">
    <property type="entry name" value="BH3703-like"/>
    <property type="match status" value="1"/>
</dbReference>
<keyword evidence="3" id="KW-1185">Reference proteome</keyword>
<evidence type="ECO:0000313" key="2">
    <source>
        <dbReference type="EMBL" id="NKY31771.1"/>
    </source>
</evidence>